<evidence type="ECO:0000256" key="8">
    <source>
        <dbReference type="PROSITE-ProRule" id="PRU00176"/>
    </source>
</evidence>
<dbReference type="GO" id="GO:0030154">
    <property type="term" value="P:cell differentiation"/>
    <property type="evidence" value="ECO:0007669"/>
    <property type="project" value="UniProtKB-KW"/>
</dbReference>
<dbReference type="PANTHER" id="PTHR11176">
    <property type="entry name" value="BOULE-RELATED"/>
    <property type="match status" value="1"/>
</dbReference>
<evidence type="ECO:0000256" key="1">
    <source>
        <dbReference type="ARBA" id="ARBA00004496"/>
    </source>
</evidence>
<evidence type="ECO:0000256" key="2">
    <source>
        <dbReference type="ARBA" id="ARBA00022473"/>
    </source>
</evidence>
<evidence type="ECO:0000256" key="7">
    <source>
        <dbReference type="ARBA" id="ARBA00022884"/>
    </source>
</evidence>
<dbReference type="GO" id="GO:0045948">
    <property type="term" value="P:positive regulation of translational initiation"/>
    <property type="evidence" value="ECO:0007669"/>
    <property type="project" value="TreeGrafter"/>
</dbReference>
<evidence type="ECO:0000313" key="11">
    <source>
        <dbReference type="Proteomes" id="UP000183832"/>
    </source>
</evidence>
<evidence type="ECO:0000259" key="9">
    <source>
        <dbReference type="PROSITE" id="PS50102"/>
    </source>
</evidence>
<feature type="domain" description="RRM" evidence="9">
    <location>
        <begin position="21"/>
        <end position="96"/>
    </location>
</feature>
<dbReference type="GO" id="GO:0005737">
    <property type="term" value="C:cytoplasm"/>
    <property type="evidence" value="ECO:0007669"/>
    <property type="project" value="UniProtKB-SubCell"/>
</dbReference>
<evidence type="ECO:0000256" key="6">
    <source>
        <dbReference type="ARBA" id="ARBA00022871"/>
    </source>
</evidence>
<keyword evidence="5" id="KW-0810">Translation regulation</keyword>
<dbReference type="PANTHER" id="PTHR11176:SF57">
    <property type="entry name" value="PROTEIN BOULE"/>
    <property type="match status" value="1"/>
</dbReference>
<dbReference type="SMART" id="SM00360">
    <property type="entry name" value="RRM"/>
    <property type="match status" value="1"/>
</dbReference>
<dbReference type="GO" id="GO:0003730">
    <property type="term" value="F:mRNA 3'-UTR binding"/>
    <property type="evidence" value="ECO:0007669"/>
    <property type="project" value="TreeGrafter"/>
</dbReference>
<sequence length="177" mass="19251">MTESQLPAAAAAQKFGTLIPNRIFVGGISAETTESELCRVFSAYGNVKSTKIIVDRAGVSKGYGFVTFDTPAVIDSLMGRCVILRDRKLNIAPAIKKQTFCAPNETIYYAAAAHPGLINNIPIEQFPPALYSPGVPSAALYPPAMSYPFYQPVIQPMNVPAIWPPNYQAYHTGHKFI</sequence>
<dbReference type="InterPro" id="IPR034988">
    <property type="entry name" value="DAZ_BOULE_RRM"/>
</dbReference>
<dbReference type="SUPFAM" id="SSF54928">
    <property type="entry name" value="RNA-binding domain, RBD"/>
    <property type="match status" value="1"/>
</dbReference>
<keyword evidence="11" id="KW-1185">Reference proteome</keyword>
<name>A0A1J1IFS0_9DIPT</name>
<dbReference type="AlphaFoldDB" id="A0A1J1IFS0"/>
<dbReference type="EMBL" id="CVRI01000048">
    <property type="protein sequence ID" value="CRK99111.1"/>
    <property type="molecule type" value="Genomic_DNA"/>
</dbReference>
<keyword evidence="4" id="KW-0221">Differentiation</keyword>
<dbReference type="CDD" id="cd12412">
    <property type="entry name" value="RRM_DAZL_BOULE"/>
    <property type="match status" value="1"/>
</dbReference>
<keyword evidence="7 8" id="KW-0694">RNA-binding</keyword>
<keyword evidence="6" id="KW-0744">Spermatogenesis</keyword>
<dbReference type="Gene3D" id="3.30.70.330">
    <property type="match status" value="1"/>
</dbReference>
<protein>
    <submittedName>
        <fullName evidence="10">CLUMA_CG011956, isoform A</fullName>
    </submittedName>
</protein>
<dbReference type="InterPro" id="IPR035979">
    <property type="entry name" value="RBD_domain_sf"/>
</dbReference>
<dbReference type="GO" id="GO:0008494">
    <property type="term" value="F:translation activator activity"/>
    <property type="evidence" value="ECO:0007669"/>
    <property type="project" value="TreeGrafter"/>
</dbReference>
<reference evidence="10 11" key="1">
    <citation type="submission" date="2015-04" db="EMBL/GenBank/DDBJ databases">
        <authorList>
            <person name="Syromyatnikov M.Y."/>
            <person name="Popov V.N."/>
        </authorList>
    </citation>
    <scope>NUCLEOTIDE SEQUENCE [LARGE SCALE GENOMIC DNA]</scope>
</reference>
<dbReference type="GO" id="GO:0007283">
    <property type="term" value="P:spermatogenesis"/>
    <property type="evidence" value="ECO:0007669"/>
    <property type="project" value="UniProtKB-KW"/>
</dbReference>
<dbReference type="GO" id="GO:0051321">
    <property type="term" value="P:meiotic cell cycle"/>
    <property type="evidence" value="ECO:0007669"/>
    <property type="project" value="UniProtKB-ARBA"/>
</dbReference>
<dbReference type="OrthoDB" id="762982at2759"/>
<gene>
    <name evidence="10" type="primary">putative Protein boule</name>
    <name evidence="10" type="ORF">CLUMA_CG011956</name>
</gene>
<evidence type="ECO:0000313" key="10">
    <source>
        <dbReference type="EMBL" id="CRK99111.1"/>
    </source>
</evidence>
<dbReference type="STRING" id="568069.A0A1J1IFS0"/>
<dbReference type="FunFam" id="3.30.70.330:FF:000167">
    <property type="entry name" value="protein boule-like isoform X1"/>
    <property type="match status" value="1"/>
</dbReference>
<dbReference type="PROSITE" id="PS50102">
    <property type="entry name" value="RRM"/>
    <property type="match status" value="1"/>
</dbReference>
<organism evidence="10 11">
    <name type="scientific">Clunio marinus</name>
    <dbReference type="NCBI Taxonomy" id="568069"/>
    <lineage>
        <taxon>Eukaryota</taxon>
        <taxon>Metazoa</taxon>
        <taxon>Ecdysozoa</taxon>
        <taxon>Arthropoda</taxon>
        <taxon>Hexapoda</taxon>
        <taxon>Insecta</taxon>
        <taxon>Pterygota</taxon>
        <taxon>Neoptera</taxon>
        <taxon>Endopterygota</taxon>
        <taxon>Diptera</taxon>
        <taxon>Nematocera</taxon>
        <taxon>Chironomoidea</taxon>
        <taxon>Chironomidae</taxon>
        <taxon>Clunio</taxon>
    </lineage>
</organism>
<dbReference type="Proteomes" id="UP000183832">
    <property type="component" value="Unassembled WGS sequence"/>
</dbReference>
<comment type="subcellular location">
    <subcellularLocation>
        <location evidence="1">Cytoplasm</location>
    </subcellularLocation>
</comment>
<accession>A0A1J1IFS0</accession>
<dbReference type="Pfam" id="PF00076">
    <property type="entry name" value="RRM_1"/>
    <property type="match status" value="1"/>
</dbReference>
<dbReference type="InterPro" id="IPR012677">
    <property type="entry name" value="Nucleotide-bd_a/b_plait_sf"/>
</dbReference>
<evidence type="ECO:0000256" key="3">
    <source>
        <dbReference type="ARBA" id="ARBA00022490"/>
    </source>
</evidence>
<evidence type="ECO:0000256" key="5">
    <source>
        <dbReference type="ARBA" id="ARBA00022845"/>
    </source>
</evidence>
<keyword evidence="3" id="KW-0963">Cytoplasm</keyword>
<proteinExistence type="predicted"/>
<dbReference type="InterPro" id="IPR000504">
    <property type="entry name" value="RRM_dom"/>
</dbReference>
<dbReference type="GO" id="GO:0070935">
    <property type="term" value="P:3'-UTR-mediated mRNA stabilization"/>
    <property type="evidence" value="ECO:0007669"/>
    <property type="project" value="TreeGrafter"/>
</dbReference>
<evidence type="ECO:0000256" key="4">
    <source>
        <dbReference type="ARBA" id="ARBA00022782"/>
    </source>
</evidence>
<keyword evidence="2" id="KW-0217">Developmental protein</keyword>